<dbReference type="GO" id="GO:0046872">
    <property type="term" value="F:metal ion binding"/>
    <property type="evidence" value="ECO:0007669"/>
    <property type="project" value="UniProtKB-KW"/>
</dbReference>
<feature type="active site" evidence="6">
    <location>
        <position position="133"/>
    </location>
</feature>
<dbReference type="EMBL" id="PNIN01000004">
    <property type="protein sequence ID" value="PMP73022.1"/>
    <property type="molecule type" value="Genomic_DNA"/>
</dbReference>
<dbReference type="PANTHER" id="PTHR10458:SF22">
    <property type="entry name" value="PEPTIDE DEFORMYLASE"/>
    <property type="match status" value="1"/>
</dbReference>
<dbReference type="InterPro" id="IPR023635">
    <property type="entry name" value="Peptide_deformylase"/>
</dbReference>
<gene>
    <name evidence="6 7" type="primary">def</name>
    <name evidence="7" type="ORF">C0187_00305</name>
</gene>
<dbReference type="FunFam" id="3.90.45.10:FF:000005">
    <property type="entry name" value="Peptide deformylase"/>
    <property type="match status" value="1"/>
</dbReference>
<comment type="caution">
    <text evidence="7">The sequence shown here is derived from an EMBL/GenBank/DDBJ whole genome shotgun (WGS) entry which is preliminary data.</text>
</comment>
<sequence length="167" mass="18882">MLLEILKYPDPRLRVKCKPVDKFDEDLKKFVNDMAETMYNAPGVGLAAPQVGIDKRLFIIDISKEKNDLKVFINPTILKMEGEVCDEEGCLSVPGEYANVTRAEVVEAVAQDINGNEFIIKADGLLARAIQHELDHLNGTLFLDRLPAFKRESVKKHIKRRQLAGEY</sequence>
<comment type="similarity">
    <text evidence="1 6">Belongs to the polypeptide deformylase family.</text>
</comment>
<keyword evidence="2 6" id="KW-0479">Metal-binding</keyword>
<evidence type="ECO:0000313" key="7">
    <source>
        <dbReference type="EMBL" id="PMP73022.1"/>
    </source>
</evidence>
<dbReference type="InterPro" id="IPR036821">
    <property type="entry name" value="Peptide_deformylase_sf"/>
</dbReference>
<accession>A0A2J6WRJ8</accession>
<dbReference type="NCBIfam" id="TIGR00079">
    <property type="entry name" value="pept_deformyl"/>
    <property type="match status" value="1"/>
</dbReference>
<name>A0A2J6WRJ8_9BACT</name>
<comment type="cofactor">
    <cofactor evidence="6">
        <name>Fe(2+)</name>
        <dbReference type="ChEBI" id="CHEBI:29033"/>
    </cofactor>
    <text evidence="6">Binds 1 Fe(2+) ion.</text>
</comment>
<dbReference type="EC" id="3.5.1.88" evidence="6"/>
<keyword evidence="5 6" id="KW-0408">Iron</keyword>
<dbReference type="CDD" id="cd00487">
    <property type="entry name" value="Pep_deformylase"/>
    <property type="match status" value="1"/>
</dbReference>
<dbReference type="PANTHER" id="PTHR10458">
    <property type="entry name" value="PEPTIDE DEFORMYLASE"/>
    <property type="match status" value="1"/>
</dbReference>
<organism evidence="7 8">
    <name type="scientific">Calditerrivibrio nitroreducens</name>
    <dbReference type="NCBI Taxonomy" id="477976"/>
    <lineage>
        <taxon>Bacteria</taxon>
        <taxon>Pseudomonadati</taxon>
        <taxon>Deferribacterota</taxon>
        <taxon>Deferribacteres</taxon>
        <taxon>Deferribacterales</taxon>
        <taxon>Calditerrivibrionaceae</taxon>
    </lineage>
</organism>
<dbReference type="PIRSF" id="PIRSF004749">
    <property type="entry name" value="Pep_def"/>
    <property type="match status" value="1"/>
</dbReference>
<keyword evidence="3 6" id="KW-0378">Hydrolase</keyword>
<evidence type="ECO:0000256" key="1">
    <source>
        <dbReference type="ARBA" id="ARBA00010759"/>
    </source>
</evidence>
<evidence type="ECO:0000256" key="6">
    <source>
        <dbReference type="HAMAP-Rule" id="MF_00163"/>
    </source>
</evidence>
<dbReference type="GO" id="GO:0042586">
    <property type="term" value="F:peptide deformylase activity"/>
    <property type="evidence" value="ECO:0007669"/>
    <property type="project" value="UniProtKB-UniRule"/>
</dbReference>
<evidence type="ECO:0000313" key="8">
    <source>
        <dbReference type="Proteomes" id="UP000242881"/>
    </source>
</evidence>
<proteinExistence type="inferred from homology"/>
<feature type="binding site" evidence="6">
    <location>
        <position position="90"/>
    </location>
    <ligand>
        <name>Fe cation</name>
        <dbReference type="ChEBI" id="CHEBI:24875"/>
    </ligand>
</feature>
<dbReference type="AlphaFoldDB" id="A0A2J6WRJ8"/>
<dbReference type="GO" id="GO:0006412">
    <property type="term" value="P:translation"/>
    <property type="evidence" value="ECO:0007669"/>
    <property type="project" value="UniProtKB-UniRule"/>
</dbReference>
<evidence type="ECO:0000256" key="4">
    <source>
        <dbReference type="ARBA" id="ARBA00022917"/>
    </source>
</evidence>
<evidence type="ECO:0000256" key="2">
    <source>
        <dbReference type="ARBA" id="ARBA00022723"/>
    </source>
</evidence>
<dbReference type="NCBIfam" id="NF001159">
    <property type="entry name" value="PRK00150.1-3"/>
    <property type="match status" value="1"/>
</dbReference>
<evidence type="ECO:0000256" key="5">
    <source>
        <dbReference type="ARBA" id="ARBA00023004"/>
    </source>
</evidence>
<dbReference type="HAMAP" id="MF_00163">
    <property type="entry name" value="Pep_deformylase"/>
    <property type="match status" value="1"/>
</dbReference>
<dbReference type="Proteomes" id="UP000242881">
    <property type="component" value="Unassembled WGS sequence"/>
</dbReference>
<comment type="function">
    <text evidence="6">Removes the formyl group from the N-terminal Met of newly synthesized proteins. Requires at least a dipeptide for an efficient rate of reaction. N-terminal L-methionine is a prerequisite for activity but the enzyme has broad specificity at other positions.</text>
</comment>
<keyword evidence="4 6" id="KW-0648">Protein biosynthesis</keyword>
<feature type="binding site" evidence="6">
    <location>
        <position position="132"/>
    </location>
    <ligand>
        <name>Fe cation</name>
        <dbReference type="ChEBI" id="CHEBI:24875"/>
    </ligand>
</feature>
<comment type="catalytic activity">
    <reaction evidence="6">
        <text>N-terminal N-formyl-L-methionyl-[peptide] + H2O = N-terminal L-methionyl-[peptide] + formate</text>
        <dbReference type="Rhea" id="RHEA:24420"/>
        <dbReference type="Rhea" id="RHEA-COMP:10639"/>
        <dbReference type="Rhea" id="RHEA-COMP:10640"/>
        <dbReference type="ChEBI" id="CHEBI:15377"/>
        <dbReference type="ChEBI" id="CHEBI:15740"/>
        <dbReference type="ChEBI" id="CHEBI:49298"/>
        <dbReference type="ChEBI" id="CHEBI:64731"/>
        <dbReference type="EC" id="3.5.1.88"/>
    </reaction>
</comment>
<evidence type="ECO:0000256" key="3">
    <source>
        <dbReference type="ARBA" id="ARBA00022801"/>
    </source>
</evidence>
<dbReference type="PRINTS" id="PR01576">
    <property type="entry name" value="PDEFORMYLASE"/>
</dbReference>
<dbReference type="Pfam" id="PF01327">
    <property type="entry name" value="Pep_deformylase"/>
    <property type="match status" value="1"/>
</dbReference>
<feature type="binding site" evidence="6">
    <location>
        <position position="136"/>
    </location>
    <ligand>
        <name>Fe cation</name>
        <dbReference type="ChEBI" id="CHEBI:24875"/>
    </ligand>
</feature>
<reference evidence="7 8" key="1">
    <citation type="submission" date="2018-01" db="EMBL/GenBank/DDBJ databases">
        <title>Metagenomic assembled genomes from two thermal pools in the Uzon Caldera, Kamchatka, Russia.</title>
        <authorList>
            <person name="Wilkins L."/>
            <person name="Ettinger C."/>
        </authorList>
    </citation>
    <scope>NUCLEOTIDE SEQUENCE [LARGE SCALE GENOMIC DNA]</scope>
    <source>
        <strain evidence="7">ZAV-05</strain>
    </source>
</reference>
<dbReference type="Gene3D" id="3.90.45.10">
    <property type="entry name" value="Peptide deformylase"/>
    <property type="match status" value="1"/>
</dbReference>
<protein>
    <recommendedName>
        <fullName evidence="6">Peptide deformylase</fullName>
        <shortName evidence="6">PDF</shortName>
        <ecNumber evidence="6">3.5.1.88</ecNumber>
    </recommendedName>
    <alternativeName>
        <fullName evidence="6">Polypeptide deformylase</fullName>
    </alternativeName>
</protein>
<dbReference type="SUPFAM" id="SSF56420">
    <property type="entry name" value="Peptide deformylase"/>
    <property type="match status" value="1"/>
</dbReference>